<reference evidence="2" key="2">
    <citation type="journal article" date="2018" name="Plant J.">
        <title>The Sorghum bicolor reference genome: improved assembly, gene annotations, a transcriptome atlas, and signatures of genome organization.</title>
        <authorList>
            <person name="McCormick R.F."/>
            <person name="Truong S.K."/>
            <person name="Sreedasyam A."/>
            <person name="Jenkins J."/>
            <person name="Shu S."/>
            <person name="Sims D."/>
            <person name="Kennedy M."/>
            <person name="Amirebrahimi M."/>
            <person name="Weers B.D."/>
            <person name="McKinley B."/>
            <person name="Mattison A."/>
            <person name="Morishige D.T."/>
            <person name="Grimwood J."/>
            <person name="Schmutz J."/>
            <person name="Mullet J.E."/>
        </authorList>
    </citation>
    <scope>NUCLEOTIDE SEQUENCE [LARGE SCALE GENOMIC DNA]</scope>
    <source>
        <strain evidence="2">cv. BTx623</strain>
    </source>
</reference>
<dbReference type="InParanoid" id="A0A1B6PKD0"/>
<accession>A0A1B6PKD0</accession>
<dbReference type="Gramene" id="KXG26127">
    <property type="protein sequence ID" value="KXG26127"/>
    <property type="gene ID" value="SORBI_3006G054100"/>
</dbReference>
<name>A0A1B6PKD0_SORBI</name>
<proteinExistence type="predicted"/>
<organism evidence="1 2">
    <name type="scientific">Sorghum bicolor</name>
    <name type="common">Sorghum</name>
    <name type="synonym">Sorghum vulgare</name>
    <dbReference type="NCBI Taxonomy" id="4558"/>
    <lineage>
        <taxon>Eukaryota</taxon>
        <taxon>Viridiplantae</taxon>
        <taxon>Streptophyta</taxon>
        <taxon>Embryophyta</taxon>
        <taxon>Tracheophyta</taxon>
        <taxon>Spermatophyta</taxon>
        <taxon>Magnoliopsida</taxon>
        <taxon>Liliopsida</taxon>
        <taxon>Poales</taxon>
        <taxon>Poaceae</taxon>
        <taxon>PACMAD clade</taxon>
        <taxon>Panicoideae</taxon>
        <taxon>Andropogonodae</taxon>
        <taxon>Andropogoneae</taxon>
        <taxon>Sorghinae</taxon>
        <taxon>Sorghum</taxon>
    </lineage>
</organism>
<protein>
    <submittedName>
        <fullName evidence="1">Uncharacterized protein</fullName>
    </submittedName>
</protein>
<reference evidence="1 2" key="1">
    <citation type="journal article" date="2009" name="Nature">
        <title>The Sorghum bicolor genome and the diversification of grasses.</title>
        <authorList>
            <person name="Paterson A.H."/>
            <person name="Bowers J.E."/>
            <person name="Bruggmann R."/>
            <person name="Dubchak I."/>
            <person name="Grimwood J."/>
            <person name="Gundlach H."/>
            <person name="Haberer G."/>
            <person name="Hellsten U."/>
            <person name="Mitros T."/>
            <person name="Poliakov A."/>
            <person name="Schmutz J."/>
            <person name="Spannagl M."/>
            <person name="Tang H."/>
            <person name="Wang X."/>
            <person name="Wicker T."/>
            <person name="Bharti A.K."/>
            <person name="Chapman J."/>
            <person name="Feltus F.A."/>
            <person name="Gowik U."/>
            <person name="Grigoriev I.V."/>
            <person name="Lyons E."/>
            <person name="Maher C.A."/>
            <person name="Martis M."/>
            <person name="Narechania A."/>
            <person name="Otillar R.P."/>
            <person name="Penning B.W."/>
            <person name="Salamov A.A."/>
            <person name="Wang Y."/>
            <person name="Zhang L."/>
            <person name="Carpita N.C."/>
            <person name="Freeling M."/>
            <person name="Gingle A.R."/>
            <person name="Hash C.T."/>
            <person name="Keller B."/>
            <person name="Klein P."/>
            <person name="Kresovich S."/>
            <person name="McCann M.C."/>
            <person name="Ming R."/>
            <person name="Peterson D.G."/>
            <person name="Mehboob-ur-Rahman"/>
            <person name="Ware D."/>
            <person name="Westhoff P."/>
            <person name="Mayer K.F."/>
            <person name="Messing J."/>
            <person name="Rokhsar D.S."/>
        </authorList>
    </citation>
    <scope>NUCLEOTIDE SEQUENCE [LARGE SCALE GENOMIC DNA]</scope>
    <source>
        <strain evidence="2">cv. BTx623</strain>
    </source>
</reference>
<dbReference type="EMBL" id="CM000765">
    <property type="protein sequence ID" value="KXG26127.1"/>
    <property type="molecule type" value="Genomic_DNA"/>
</dbReference>
<gene>
    <name evidence="1" type="ORF">SORBI_3006G054100</name>
</gene>
<keyword evidence="2" id="KW-1185">Reference proteome</keyword>
<evidence type="ECO:0000313" key="1">
    <source>
        <dbReference type="EMBL" id="KXG26127.1"/>
    </source>
</evidence>
<evidence type="ECO:0000313" key="2">
    <source>
        <dbReference type="Proteomes" id="UP000000768"/>
    </source>
</evidence>
<dbReference type="AlphaFoldDB" id="A0A1B6PKD0"/>
<sequence length="67" mass="8070">MLWRCHCERAELDGDREREGGSRGAEVETRDDPWHLVDDPWHLVKYKFKYNDSAHFTCVIDLYFIIK</sequence>
<dbReference type="Proteomes" id="UP000000768">
    <property type="component" value="Chromosome 6"/>
</dbReference>